<dbReference type="PANTHER" id="PTHR48079">
    <property type="entry name" value="PROTEIN YEEZ"/>
    <property type="match status" value="1"/>
</dbReference>
<comment type="caution">
    <text evidence="2">The sequence shown here is derived from an EMBL/GenBank/DDBJ whole genome shotgun (WGS) entry which is preliminary data.</text>
</comment>
<organism evidence="2 3">
    <name type="scientific">Chimaeribacter coloradensis</name>
    <dbReference type="NCBI Taxonomy" id="2060068"/>
    <lineage>
        <taxon>Bacteria</taxon>
        <taxon>Pseudomonadati</taxon>
        <taxon>Pseudomonadota</taxon>
        <taxon>Gammaproteobacteria</taxon>
        <taxon>Enterobacterales</taxon>
        <taxon>Yersiniaceae</taxon>
        <taxon>Chimaeribacter</taxon>
    </lineage>
</organism>
<evidence type="ECO:0000313" key="2">
    <source>
        <dbReference type="EMBL" id="PLR30238.1"/>
    </source>
</evidence>
<gene>
    <name evidence="2" type="ORF">CYR32_19160</name>
</gene>
<proteinExistence type="predicted"/>
<name>A0A2N5DU02_9GAMM</name>
<dbReference type="OrthoDB" id="5292533at2"/>
<reference evidence="2 3" key="1">
    <citation type="submission" date="2017-12" db="EMBL/GenBank/DDBJ databases">
        <title>Characterization of six clinical isolates of Enterochimera gen. nov., a novel genus of the Yersiniaciae family and the three species Enterochimera arupensis sp. nov., Enterochimera coloradensis sp. nov, and Enterochimera californica sp. nov.</title>
        <authorList>
            <person name="Rossi A."/>
            <person name="Fisher M."/>
        </authorList>
    </citation>
    <scope>NUCLEOTIDE SEQUENCE [LARGE SCALE GENOMIC DNA]</scope>
    <source>
        <strain evidence="3">2016-Iso4</strain>
    </source>
</reference>
<dbReference type="EMBL" id="PJZH01000033">
    <property type="protein sequence ID" value="PLR30238.1"/>
    <property type="molecule type" value="Genomic_DNA"/>
</dbReference>
<evidence type="ECO:0000259" key="1">
    <source>
        <dbReference type="Pfam" id="PF01370"/>
    </source>
</evidence>
<dbReference type="InterPro" id="IPR001509">
    <property type="entry name" value="Epimerase_deHydtase"/>
</dbReference>
<feature type="domain" description="NAD-dependent epimerase/dehydratase" evidence="1">
    <location>
        <begin position="3"/>
        <end position="233"/>
    </location>
</feature>
<dbReference type="Proteomes" id="UP000234503">
    <property type="component" value="Unassembled WGS sequence"/>
</dbReference>
<accession>A0A2N5DU02</accession>
<dbReference type="Gene3D" id="3.40.50.720">
    <property type="entry name" value="NAD(P)-binding Rossmann-like Domain"/>
    <property type="match status" value="1"/>
</dbReference>
<dbReference type="SUPFAM" id="SSF51735">
    <property type="entry name" value="NAD(P)-binding Rossmann-fold domains"/>
    <property type="match status" value="1"/>
</dbReference>
<dbReference type="RefSeq" id="WP_101826722.1">
    <property type="nucleotide sequence ID" value="NZ_PJZH01000033.1"/>
</dbReference>
<dbReference type="GO" id="GO:0005737">
    <property type="term" value="C:cytoplasm"/>
    <property type="evidence" value="ECO:0007669"/>
    <property type="project" value="TreeGrafter"/>
</dbReference>
<dbReference type="AlphaFoldDB" id="A0A2N5DU02"/>
<dbReference type="InterPro" id="IPR051783">
    <property type="entry name" value="NAD(P)-dependent_oxidoreduct"/>
</dbReference>
<evidence type="ECO:0000313" key="3">
    <source>
        <dbReference type="Proteomes" id="UP000234503"/>
    </source>
</evidence>
<protein>
    <recommendedName>
        <fullName evidence="1">NAD-dependent epimerase/dehydratase domain-containing protein</fullName>
    </recommendedName>
</protein>
<dbReference type="GO" id="GO:0004029">
    <property type="term" value="F:aldehyde dehydrogenase (NAD+) activity"/>
    <property type="evidence" value="ECO:0007669"/>
    <property type="project" value="TreeGrafter"/>
</dbReference>
<dbReference type="PANTHER" id="PTHR48079:SF6">
    <property type="entry name" value="NAD(P)-BINDING DOMAIN-CONTAINING PROTEIN-RELATED"/>
    <property type="match status" value="1"/>
</dbReference>
<keyword evidence="3" id="KW-1185">Reference proteome</keyword>
<dbReference type="InterPro" id="IPR036291">
    <property type="entry name" value="NAD(P)-bd_dom_sf"/>
</dbReference>
<sequence length="338" mass="36919">MKVLVTGATSGLGRNAVEWLLQAGHQVHATGRNAGVGDMLAAQGAQFTALDLASADIAACRALVAGCDAVWHCAANQQPWGDYQSFYDINVMATENLLQAAGEAGVGRFIYVSSAAIYFDYRHRYNVEEGFRPSRFAGHAVASKYAAEESIRRLMPHYPHICCIILRPGALFGPHQQGDLPVMLENLRHSQGILALPDGGVARSEFTFVLNVVQALALATEQPALESGTVFNITNHEAQSLALMLEMLLGQQLGIQYYLRATPYQIAYGRAGLHELRSLVRRQRPRVTRHSVAAAAYDLTLSQQRARQTLGYTPRYTLAEGIALTAQWMIAQGLVTPR</sequence>
<dbReference type="Pfam" id="PF01370">
    <property type="entry name" value="Epimerase"/>
    <property type="match status" value="1"/>
</dbReference>